<name>A0A7Y0PMW0_9BACI</name>
<evidence type="ECO:0000256" key="6">
    <source>
        <dbReference type="SAM" id="Coils"/>
    </source>
</evidence>
<proteinExistence type="predicted"/>
<evidence type="ECO:0000313" key="9">
    <source>
        <dbReference type="Proteomes" id="UP000588491"/>
    </source>
</evidence>
<protein>
    <recommendedName>
        <fullName evidence="7">Dynamin N-terminal domain-containing protein</fullName>
    </recommendedName>
</protein>
<keyword evidence="2" id="KW-0547">Nucleotide-binding</keyword>
<evidence type="ECO:0000256" key="3">
    <source>
        <dbReference type="ARBA" id="ARBA00022801"/>
    </source>
</evidence>
<keyword evidence="3" id="KW-0378">Hydrolase</keyword>
<dbReference type="Gene3D" id="3.40.50.300">
    <property type="entry name" value="P-loop containing nucleotide triphosphate hydrolases"/>
    <property type="match status" value="2"/>
</dbReference>
<dbReference type="SUPFAM" id="SSF52540">
    <property type="entry name" value="P-loop containing nucleoside triphosphate hydrolases"/>
    <property type="match status" value="2"/>
</dbReference>
<evidence type="ECO:0000256" key="5">
    <source>
        <dbReference type="ARBA" id="ARBA00023136"/>
    </source>
</evidence>
<feature type="domain" description="Dynamin N-terminal" evidence="7">
    <location>
        <begin position="45"/>
        <end position="200"/>
    </location>
</feature>
<keyword evidence="4" id="KW-0342">GTP-binding</keyword>
<keyword evidence="9" id="KW-1185">Reference proteome</keyword>
<dbReference type="GO" id="GO:0003924">
    <property type="term" value="F:GTPase activity"/>
    <property type="evidence" value="ECO:0007669"/>
    <property type="project" value="InterPro"/>
</dbReference>
<comment type="subcellular location">
    <subcellularLocation>
        <location evidence="1">Membrane</location>
    </subcellularLocation>
</comment>
<feature type="coiled-coil region" evidence="6">
    <location>
        <begin position="499"/>
        <end position="526"/>
    </location>
</feature>
<dbReference type="Proteomes" id="UP000588491">
    <property type="component" value="Unassembled WGS sequence"/>
</dbReference>
<dbReference type="CDD" id="cd09912">
    <property type="entry name" value="DLP_2"/>
    <property type="match status" value="1"/>
</dbReference>
<dbReference type="PANTHER" id="PTHR10465:SF0">
    <property type="entry name" value="SARCALUMENIN"/>
    <property type="match status" value="1"/>
</dbReference>
<keyword evidence="5" id="KW-0472">Membrane</keyword>
<feature type="coiled-coil region" evidence="6">
    <location>
        <begin position="911"/>
        <end position="942"/>
    </location>
</feature>
<reference evidence="8 9" key="1">
    <citation type="submission" date="2020-04" db="EMBL/GenBank/DDBJ databases">
        <title>Bacillus sp. UniB3 isolated from commercial digestive syrup.</title>
        <authorList>
            <person name="Thorat V."/>
            <person name="Kirdat K."/>
            <person name="Tiwarekar B."/>
            <person name="Yadav A."/>
        </authorList>
    </citation>
    <scope>NUCLEOTIDE SEQUENCE [LARGE SCALE GENOMIC DNA]</scope>
    <source>
        <strain evidence="8 9">UniB3</strain>
    </source>
</reference>
<evidence type="ECO:0000256" key="2">
    <source>
        <dbReference type="ARBA" id="ARBA00022741"/>
    </source>
</evidence>
<dbReference type="Pfam" id="PF00350">
    <property type="entry name" value="Dynamin_N"/>
    <property type="match status" value="2"/>
</dbReference>
<dbReference type="AlphaFoldDB" id="A0A7Y0PMW0"/>
<feature type="domain" description="Dynamin N-terminal" evidence="7">
    <location>
        <begin position="619"/>
        <end position="842"/>
    </location>
</feature>
<organism evidence="8 9">
    <name type="scientific">Niallia alba</name>
    <dbReference type="NCBI Taxonomy" id="2729105"/>
    <lineage>
        <taxon>Bacteria</taxon>
        <taxon>Bacillati</taxon>
        <taxon>Bacillota</taxon>
        <taxon>Bacilli</taxon>
        <taxon>Bacillales</taxon>
        <taxon>Bacillaceae</taxon>
        <taxon>Niallia</taxon>
    </lineage>
</organism>
<dbReference type="GO" id="GO:0005525">
    <property type="term" value="F:GTP binding"/>
    <property type="evidence" value="ECO:0007669"/>
    <property type="project" value="UniProtKB-KW"/>
</dbReference>
<evidence type="ECO:0000313" key="8">
    <source>
        <dbReference type="EMBL" id="NMO78200.1"/>
    </source>
</evidence>
<dbReference type="InterPro" id="IPR027094">
    <property type="entry name" value="Mitofusin_fam"/>
</dbReference>
<gene>
    <name evidence="8" type="ORF">HHU08_14530</name>
</gene>
<dbReference type="GO" id="GO:0016020">
    <property type="term" value="C:membrane"/>
    <property type="evidence" value="ECO:0007669"/>
    <property type="project" value="UniProtKB-SubCell"/>
</dbReference>
<keyword evidence="6" id="KW-0175">Coiled coil</keyword>
<evidence type="ECO:0000256" key="4">
    <source>
        <dbReference type="ARBA" id="ARBA00023134"/>
    </source>
</evidence>
<sequence>MLSTNTDILHKWTAFYQYFLAHGDQQTAQRLKQLIKKATKKEFIVTFCGHYSAGKSSMINKLIGTQVLPTSPIPTTANIIRVKKGRNQLKVSYRSNQGDVYTDVLDIKGVLQATERVEDIKELEVQLDTELLLENTILMDTPGIDSTDQAHQLATESSIHLADIIFYVVDYNHVQSEINFDFTKQLVDSGKKFVLVVNQMDKHREAEISFQDFKQSVSDSFLSYGIKPEKIFFTTLIETNYFYQGLEDLKRFIIKKMNEKDSILPISMDESFQKLYKDHISFIEAKTAELIAPFEEHLSGLTEEDYRSLESTLCIVENEIRTIDDKESEMVGSLENEWNSIIKNAYIMPFNLRELAKAYLETEQKNFKIGLFGSKSKTQKEREERLLTFYKELEKLVQIQLITPLSQFFEKQGKSEYFSIIKGLASLLDAHKLKELVNKDAQLSENYVLVYCETVENDLKQSFRKEIAQLFAQWKEERQHQLHKEKETLITEQKKWQEYANTKLKKEEVETEWQEWKENLEQLTIAQTVDESILRVLLDSDKEEITYQSFSSIKTTSPEKKIKMAENQKLEVKNELDTDLIIRQLRFLSSNLQKVKGFTHIAKNLLAKASNIENRTYTICLFGAFSAGKSSFANALLDYPILPVSPNPTTATINRILPIDEEHPHKTVIVKWKTESEMLTEINDYLQLVKEEASSIEVAQNLIKKLVANPVERYANEFRYLQAFIKGYSVHRDHLGSEINIDLEELSNYVAVEETSCFVASIDVYFDCMITRKGITLVDTPGGDSINSRHTELSFEFMKKADCIFYVSYYNHAFSKADRAFLVQLGRLKDAFEKDKIFFVINAIDLAKDEEEQAAVQVYLQEQLQLYGIRSPRILPVSSLYYKHHIYGKWMKKAEEQMYDFIEHEWLSMMLQSAKKDYEGTRELLKKLIESAFAKKEVAEQELFRMAEEKRNILSQIETKSFQDILGKFKMEVEEQLFYLKQRVMFRLNELMKEAYHPSILRGDNKKREISLATASFLIQLNFEFEQELRAVNVRLDQLFFKQRKEGYEEVQQLVQSHNGEIRLQEEMEHELASSLTYHAPFKELDNALNKIGIKYYKNPKSFFENNERKNMGVELEQLVDEHGNSFIKEQIHFFFTFYKELFEQHIDKLLNDVNEQVAEYYDGKTALLTEHENIEKLEWILKESTQIDSQQTNK</sequence>
<dbReference type="PANTHER" id="PTHR10465">
    <property type="entry name" value="TRANSMEMBRANE GTPASE FZO1"/>
    <property type="match status" value="1"/>
</dbReference>
<dbReference type="EMBL" id="JABBPK010000001">
    <property type="protein sequence ID" value="NMO78200.1"/>
    <property type="molecule type" value="Genomic_DNA"/>
</dbReference>
<dbReference type="InterPro" id="IPR045063">
    <property type="entry name" value="Dynamin_N"/>
</dbReference>
<accession>A0A7Y0PMW0</accession>
<comment type="caution">
    <text evidence="8">The sequence shown here is derived from an EMBL/GenBank/DDBJ whole genome shotgun (WGS) entry which is preliminary data.</text>
</comment>
<dbReference type="InterPro" id="IPR027417">
    <property type="entry name" value="P-loop_NTPase"/>
</dbReference>
<dbReference type="RefSeq" id="WP_169188751.1">
    <property type="nucleotide sequence ID" value="NZ_JABBPK010000001.1"/>
</dbReference>
<evidence type="ECO:0000259" key="7">
    <source>
        <dbReference type="Pfam" id="PF00350"/>
    </source>
</evidence>
<evidence type="ECO:0000256" key="1">
    <source>
        <dbReference type="ARBA" id="ARBA00004370"/>
    </source>
</evidence>